<sequence length="64" mass="7478">MLDESIAEARIFDKNEVIHQLIQLHELENDEDAFEQIPSTEDAQTRLALAIFKTKTRMKPPKRN</sequence>
<reference evidence="1 2" key="1">
    <citation type="submission" date="2019-03" db="EMBL/GenBank/DDBJ databases">
        <title>Single cell metagenomics reveals metabolic interactions within the superorganism composed of flagellate Streblomastix strix and complex community of Bacteroidetes bacteria on its surface.</title>
        <authorList>
            <person name="Treitli S.C."/>
            <person name="Kolisko M."/>
            <person name="Husnik F."/>
            <person name="Keeling P."/>
            <person name="Hampl V."/>
        </authorList>
    </citation>
    <scope>NUCLEOTIDE SEQUENCE [LARGE SCALE GENOMIC DNA]</scope>
    <source>
        <strain evidence="1">ST1C</strain>
    </source>
</reference>
<gene>
    <name evidence="1" type="ORF">EZS28_025675</name>
</gene>
<accession>A0A5J4V8I0</accession>
<dbReference type="Proteomes" id="UP000324800">
    <property type="component" value="Unassembled WGS sequence"/>
</dbReference>
<organism evidence="1 2">
    <name type="scientific">Streblomastix strix</name>
    <dbReference type="NCBI Taxonomy" id="222440"/>
    <lineage>
        <taxon>Eukaryota</taxon>
        <taxon>Metamonada</taxon>
        <taxon>Preaxostyla</taxon>
        <taxon>Oxymonadida</taxon>
        <taxon>Streblomastigidae</taxon>
        <taxon>Streblomastix</taxon>
    </lineage>
</organism>
<protein>
    <submittedName>
        <fullName evidence="1">Uncharacterized protein</fullName>
    </submittedName>
</protein>
<evidence type="ECO:0000313" key="2">
    <source>
        <dbReference type="Proteomes" id="UP000324800"/>
    </source>
</evidence>
<dbReference type="AlphaFoldDB" id="A0A5J4V8I0"/>
<name>A0A5J4V8I0_9EUKA</name>
<evidence type="ECO:0000313" key="1">
    <source>
        <dbReference type="EMBL" id="KAA6378798.1"/>
    </source>
</evidence>
<comment type="caution">
    <text evidence="1">The sequence shown here is derived from an EMBL/GenBank/DDBJ whole genome shotgun (WGS) entry which is preliminary data.</text>
</comment>
<dbReference type="EMBL" id="SNRW01008916">
    <property type="protein sequence ID" value="KAA6378798.1"/>
    <property type="molecule type" value="Genomic_DNA"/>
</dbReference>
<proteinExistence type="predicted"/>
<feature type="non-terminal residue" evidence="1">
    <location>
        <position position="64"/>
    </location>
</feature>